<evidence type="ECO:0000256" key="2">
    <source>
        <dbReference type="ARBA" id="ARBA00023239"/>
    </source>
</evidence>
<protein>
    <submittedName>
        <fullName evidence="4">3-hydroxybutyryl-CoA dehydratase</fullName>
        <ecNumber evidence="4">4.2.1.55</ecNumber>
    </submittedName>
</protein>
<dbReference type="InterPro" id="IPR001753">
    <property type="entry name" value="Enoyl-CoA_hydra/iso"/>
</dbReference>
<organism evidence="4 5">
    <name type="scientific">Parachlamydia acanthamoebae</name>
    <dbReference type="NCBI Taxonomy" id="83552"/>
    <lineage>
        <taxon>Bacteria</taxon>
        <taxon>Pseudomonadati</taxon>
        <taxon>Chlamydiota</taxon>
        <taxon>Chlamydiia</taxon>
        <taxon>Parachlamydiales</taxon>
        <taxon>Parachlamydiaceae</taxon>
        <taxon>Parachlamydia</taxon>
    </lineage>
</organism>
<evidence type="ECO:0000256" key="3">
    <source>
        <dbReference type="RuleBase" id="RU003707"/>
    </source>
</evidence>
<accession>A0A0C1C0K4</accession>
<evidence type="ECO:0000313" key="4">
    <source>
        <dbReference type="EMBL" id="KIA77156.1"/>
    </source>
</evidence>
<sequence length="252" mass="27047">MELVKFEKHANVGILTIVRPEALNALNQETLYAILHVLHEEASPENIRALILTGEGDKAFIAGADIKEMLLMDHLGMKAFCELGQSVALMLEQAPYLTLAAVNGYALGGGLEMALACDFIYASENAKLGLPEVSLGIIPGFGGTQRLSRAVGTRRAKELILSGKMINATVAHQIGLVNHVVEKEKLLSECLLTAQTVASQPPFAVMQAKAAINCGSSMGLLEALELEKNMCAVAFATPERKEKMSAFVNKKK</sequence>
<evidence type="ECO:0000256" key="1">
    <source>
        <dbReference type="ARBA" id="ARBA00005254"/>
    </source>
</evidence>
<proteinExistence type="inferred from homology"/>
<dbReference type="PROSITE" id="PS00166">
    <property type="entry name" value="ENOYL_COA_HYDRATASE"/>
    <property type="match status" value="1"/>
</dbReference>
<dbReference type="Gene3D" id="3.90.226.10">
    <property type="entry name" value="2-enoyl-CoA Hydratase, Chain A, domain 1"/>
    <property type="match status" value="1"/>
</dbReference>
<evidence type="ECO:0000313" key="5">
    <source>
        <dbReference type="Proteomes" id="UP000031307"/>
    </source>
</evidence>
<dbReference type="EMBL" id="JSAM01000090">
    <property type="protein sequence ID" value="KIA77156.1"/>
    <property type="molecule type" value="Genomic_DNA"/>
</dbReference>
<dbReference type="CDD" id="cd06558">
    <property type="entry name" value="crotonase-like"/>
    <property type="match status" value="1"/>
</dbReference>
<dbReference type="Proteomes" id="UP000031307">
    <property type="component" value="Unassembled WGS sequence"/>
</dbReference>
<dbReference type="EC" id="4.2.1.55" evidence="4"/>
<dbReference type="Gene3D" id="1.10.12.10">
    <property type="entry name" value="Lyase 2-enoyl-coa Hydratase, Chain A, domain 2"/>
    <property type="match status" value="1"/>
</dbReference>
<dbReference type="PANTHER" id="PTHR11941">
    <property type="entry name" value="ENOYL-COA HYDRATASE-RELATED"/>
    <property type="match status" value="1"/>
</dbReference>
<dbReference type="RefSeq" id="WP_013925445.1">
    <property type="nucleotide sequence ID" value="NZ_JSAM01000090.1"/>
</dbReference>
<dbReference type="InterPro" id="IPR018376">
    <property type="entry name" value="Enoyl-CoA_hyd/isom_CS"/>
</dbReference>
<comment type="similarity">
    <text evidence="1 3">Belongs to the enoyl-CoA hydratase/isomerase family.</text>
</comment>
<dbReference type="OMA" id="FCDARED"/>
<comment type="caution">
    <text evidence="4">The sequence shown here is derived from an EMBL/GenBank/DDBJ whole genome shotgun (WGS) entry which is preliminary data.</text>
</comment>
<reference evidence="4 5" key="1">
    <citation type="journal article" date="2014" name="Mol. Biol. Evol.">
        <title>Massive expansion of Ubiquitination-related gene families within the Chlamydiae.</title>
        <authorList>
            <person name="Domman D."/>
            <person name="Collingro A."/>
            <person name="Lagkouvardos I."/>
            <person name="Gehre L."/>
            <person name="Weinmaier T."/>
            <person name="Rattei T."/>
            <person name="Subtil A."/>
            <person name="Horn M."/>
        </authorList>
    </citation>
    <scope>NUCLEOTIDE SEQUENCE [LARGE SCALE GENOMIC DNA]</scope>
    <source>
        <strain evidence="4 5">OEW1</strain>
    </source>
</reference>
<dbReference type="FunFam" id="3.90.226.10:FF:000009">
    <property type="entry name" value="Carnitinyl-CoA dehydratase"/>
    <property type="match status" value="1"/>
</dbReference>
<dbReference type="GO" id="GO:0016829">
    <property type="term" value="F:lyase activity"/>
    <property type="evidence" value="ECO:0007669"/>
    <property type="project" value="UniProtKB-KW"/>
</dbReference>
<dbReference type="SUPFAM" id="SSF52096">
    <property type="entry name" value="ClpP/crotonase"/>
    <property type="match status" value="1"/>
</dbReference>
<keyword evidence="2 4" id="KW-0456">Lyase</keyword>
<gene>
    <name evidence="4" type="primary">crt</name>
    <name evidence="4" type="ORF">DB43_GU00490</name>
</gene>
<dbReference type="AlphaFoldDB" id="A0A0C1C0K4"/>
<dbReference type="PANTHER" id="PTHR11941:SF54">
    <property type="entry name" value="ENOYL-COA HYDRATASE, MITOCHONDRIAL"/>
    <property type="match status" value="1"/>
</dbReference>
<dbReference type="InterPro" id="IPR029045">
    <property type="entry name" value="ClpP/crotonase-like_dom_sf"/>
</dbReference>
<dbReference type="GO" id="GO:0006635">
    <property type="term" value="P:fatty acid beta-oxidation"/>
    <property type="evidence" value="ECO:0007669"/>
    <property type="project" value="TreeGrafter"/>
</dbReference>
<dbReference type="Pfam" id="PF00378">
    <property type="entry name" value="ECH_1"/>
    <property type="match status" value="1"/>
</dbReference>
<name>A0A0C1C0K4_9BACT</name>
<dbReference type="PATRIC" id="fig|83552.4.peg.1748"/>
<dbReference type="InterPro" id="IPR014748">
    <property type="entry name" value="Enoyl-CoA_hydra_C"/>
</dbReference>